<protein>
    <submittedName>
        <fullName evidence="4">Sulfatase-like hydrolase/transferase</fullName>
    </submittedName>
</protein>
<dbReference type="Pfam" id="PF00884">
    <property type="entry name" value="Sulfatase"/>
    <property type="match status" value="1"/>
</dbReference>
<dbReference type="AlphaFoldDB" id="A0ABD6DL62"/>
<comment type="similarity">
    <text evidence="1">Belongs to the sulfatase family.</text>
</comment>
<evidence type="ECO:0000313" key="5">
    <source>
        <dbReference type="Proteomes" id="UP001597034"/>
    </source>
</evidence>
<comment type="caution">
    <text evidence="4">The sequence shown here is derived from an EMBL/GenBank/DDBJ whole genome shotgun (WGS) entry which is preliminary data.</text>
</comment>
<dbReference type="PANTHER" id="PTHR42693">
    <property type="entry name" value="ARYLSULFATASE FAMILY MEMBER"/>
    <property type="match status" value="1"/>
</dbReference>
<accession>A0ABD6DL62</accession>
<evidence type="ECO:0000256" key="1">
    <source>
        <dbReference type="ARBA" id="ARBA00008779"/>
    </source>
</evidence>
<gene>
    <name evidence="4" type="ORF">ACFSBL_10325</name>
</gene>
<reference evidence="4 5" key="1">
    <citation type="journal article" date="2019" name="Int. J. Syst. Evol. Microbiol.">
        <title>The Global Catalogue of Microorganisms (GCM) 10K type strain sequencing project: providing services to taxonomists for standard genome sequencing and annotation.</title>
        <authorList>
            <consortium name="The Broad Institute Genomics Platform"/>
            <consortium name="The Broad Institute Genome Sequencing Center for Infectious Disease"/>
            <person name="Wu L."/>
            <person name="Ma J."/>
        </authorList>
    </citation>
    <scope>NUCLEOTIDE SEQUENCE [LARGE SCALE GENOMIC DNA]</scope>
    <source>
        <strain evidence="4 5">CGMCC 1.10390</strain>
    </source>
</reference>
<dbReference type="RefSeq" id="WP_256398399.1">
    <property type="nucleotide sequence ID" value="NZ_JANHJR010000001.1"/>
</dbReference>
<dbReference type="EMBL" id="JBHUDO010000002">
    <property type="protein sequence ID" value="MFD1646077.1"/>
    <property type="molecule type" value="Genomic_DNA"/>
</dbReference>
<dbReference type="SUPFAM" id="SSF53649">
    <property type="entry name" value="Alkaline phosphatase-like"/>
    <property type="match status" value="1"/>
</dbReference>
<evidence type="ECO:0000256" key="2">
    <source>
        <dbReference type="SAM" id="MobiDB-lite"/>
    </source>
</evidence>
<dbReference type="InterPro" id="IPR050738">
    <property type="entry name" value="Sulfatase"/>
</dbReference>
<dbReference type="InterPro" id="IPR017850">
    <property type="entry name" value="Alkaline_phosphatase_core_sf"/>
</dbReference>
<feature type="domain" description="Sulfatase N-terminal" evidence="3">
    <location>
        <begin position="33"/>
        <end position="336"/>
    </location>
</feature>
<dbReference type="PANTHER" id="PTHR42693:SF33">
    <property type="entry name" value="ARYLSULFATASE"/>
    <property type="match status" value="1"/>
</dbReference>
<dbReference type="Proteomes" id="UP001597034">
    <property type="component" value="Unassembled WGS sequence"/>
</dbReference>
<keyword evidence="5" id="KW-1185">Reference proteome</keyword>
<proteinExistence type="inferred from homology"/>
<feature type="region of interest" description="Disordered" evidence="2">
    <location>
        <begin position="409"/>
        <end position="429"/>
    </location>
</feature>
<name>A0ABD6DL62_9EURY</name>
<organism evidence="4 5">
    <name type="scientific">Haloarchaeobius litoreus</name>
    <dbReference type="NCBI Taxonomy" id="755306"/>
    <lineage>
        <taxon>Archaea</taxon>
        <taxon>Methanobacteriati</taxon>
        <taxon>Methanobacteriota</taxon>
        <taxon>Stenosarchaea group</taxon>
        <taxon>Halobacteria</taxon>
        <taxon>Halobacteriales</taxon>
        <taxon>Halorubellaceae</taxon>
        <taxon>Haloarchaeobius</taxon>
    </lineage>
</organism>
<evidence type="ECO:0000259" key="3">
    <source>
        <dbReference type="Pfam" id="PF00884"/>
    </source>
</evidence>
<dbReference type="InterPro" id="IPR000917">
    <property type="entry name" value="Sulfatase_N"/>
</dbReference>
<sequence>MSDRPSVFILSIDSLRRDRFEEAMADIADSIDPVVFPNTVSSASQTISAMPGLSASLYHDSFPTWGFPDDGSRTNMAEVLQNEGYETALFTDNYLFGVQYNHDLGFTSGNLGRPTLKKRLAVKLKERDATKPLFKLGEWTYFNLFKPVRDAMPGDETFYRSAEALNANAMNWLDSEQPETFLCWVHYMDTHHPFEPPQEYMEQFEFNEERSRSELGEFTRKACKSNGKGLSEAELEDVDTAYDACCAYLHDEMTRFIDELTEKGHFDPDEDVLVLTSDHGQCLNREKDVLGHTPPTFWEEIMNVPLAISRPDWEPRTVDGQVNLIDMMPTVLDAVDAPVPEDIDGEPSAEPEEMPVSHTTFVSQWLSPDDGEIQTYRGVRADDGWKLFGRQVDGADEILLTKYSTEDPEDEELVHRSMDTTGPRSGEAAERWDDLLKAVEAHGPALELGDDAVETSTEVREHLKSLGYVE</sequence>
<evidence type="ECO:0000313" key="4">
    <source>
        <dbReference type="EMBL" id="MFD1646077.1"/>
    </source>
</evidence>
<dbReference type="Gene3D" id="3.40.720.10">
    <property type="entry name" value="Alkaline Phosphatase, subunit A"/>
    <property type="match status" value="1"/>
</dbReference>